<name>A0ABR8SUB3_9BACL</name>
<evidence type="ECO:0000313" key="4">
    <source>
        <dbReference type="Proteomes" id="UP000608071"/>
    </source>
</evidence>
<dbReference type="RefSeq" id="WP_191798121.1">
    <property type="nucleotide sequence ID" value="NZ_JACSQL010000001.1"/>
</dbReference>
<evidence type="ECO:0000259" key="2">
    <source>
        <dbReference type="Pfam" id="PF10335"/>
    </source>
</evidence>
<dbReference type="Proteomes" id="UP000608071">
    <property type="component" value="Unassembled WGS sequence"/>
</dbReference>
<evidence type="ECO:0000313" key="3">
    <source>
        <dbReference type="EMBL" id="MBD7967073.1"/>
    </source>
</evidence>
<evidence type="ECO:0000259" key="1">
    <source>
        <dbReference type="Pfam" id="PF03445"/>
    </source>
</evidence>
<dbReference type="InterPro" id="IPR018821">
    <property type="entry name" value="DUF294_put_nucleoTrafse_sb-bd"/>
</dbReference>
<gene>
    <name evidence="3" type="ORF">H9647_03275</name>
</gene>
<keyword evidence="4" id="KW-1185">Reference proteome</keyword>
<dbReference type="Pfam" id="PF03445">
    <property type="entry name" value="DUF294"/>
    <property type="match status" value="1"/>
</dbReference>
<reference evidence="3 4" key="1">
    <citation type="submission" date="2020-08" db="EMBL/GenBank/DDBJ databases">
        <title>A Genomic Blueprint of the Chicken Gut Microbiome.</title>
        <authorList>
            <person name="Gilroy R."/>
            <person name="Ravi A."/>
            <person name="Getino M."/>
            <person name="Pursley I."/>
            <person name="Horton D.L."/>
            <person name="Alikhan N.-F."/>
            <person name="Baker D."/>
            <person name="Gharbi K."/>
            <person name="Hall N."/>
            <person name="Watson M."/>
            <person name="Adriaenssens E.M."/>
            <person name="Foster-Nyarko E."/>
            <person name="Jarju S."/>
            <person name="Secka A."/>
            <person name="Antonio M."/>
            <person name="Oren A."/>
            <person name="Chaudhuri R."/>
            <person name="La Ragione R.M."/>
            <person name="Hildebrand F."/>
            <person name="Pallen M.J."/>
        </authorList>
    </citation>
    <scope>NUCLEOTIDE SEQUENCE [LARGE SCALE GENOMIC DNA]</scope>
    <source>
        <strain evidence="3 4">Sa2BVA9</strain>
    </source>
</reference>
<dbReference type="CDD" id="cd05401">
    <property type="entry name" value="NT_GlnE_GlnD_like"/>
    <property type="match status" value="1"/>
</dbReference>
<protein>
    <submittedName>
        <fullName evidence="3">Signal transduction protein</fullName>
    </submittedName>
</protein>
<dbReference type="EMBL" id="JACSQL010000001">
    <property type="protein sequence ID" value="MBD7967073.1"/>
    <property type="molecule type" value="Genomic_DNA"/>
</dbReference>
<comment type="caution">
    <text evidence="3">The sequence shown here is derived from an EMBL/GenBank/DDBJ whole genome shotgun (WGS) entry which is preliminary data.</text>
</comment>
<organism evidence="3 4">
    <name type="scientific">Paenibacillus gallinarum</name>
    <dbReference type="NCBI Taxonomy" id="2762232"/>
    <lineage>
        <taxon>Bacteria</taxon>
        <taxon>Bacillati</taxon>
        <taxon>Bacillota</taxon>
        <taxon>Bacilli</taxon>
        <taxon>Bacillales</taxon>
        <taxon>Paenibacillaceae</taxon>
        <taxon>Paenibacillus</taxon>
    </lineage>
</organism>
<feature type="domain" description="DUF294" evidence="2">
    <location>
        <begin position="211"/>
        <end position="353"/>
    </location>
</feature>
<feature type="domain" description="Protein-PII uridylyltransferase N-terminal" evidence="1">
    <location>
        <begin position="51"/>
        <end position="168"/>
    </location>
</feature>
<dbReference type="InterPro" id="IPR005105">
    <property type="entry name" value="GlnD_Uridyltrans_N"/>
</dbReference>
<sequence>MEPLKSTGQSPLKNRVNLKNVDSAFTLKQARMKRQEELQNGIDETNILDWYQHVNDLHDAIARKAIELTEKEMWKEGFGQAPVPYAFVVFGSSGRREATLWSDQDNGMIISDEEHPDKERFFKEFGIRLSNMLESAGYAKCEGKVMCSEALWARTLSSWREQLSEWSSDLQWEPVRYFIIAADMRHVAGDLALSNQFQEYFSSLFESTPDLSAAVLRNTVKHKATLNILGQVVKERFGEHAGEFDVKYGMYIPLVNSGRYFALQHGLKETNTLQRLKKLSTLEAAPSNLIEPCEKAFLIALHLRRSAQMKEDHGVLSSSGYIDQSRLKEKNTLYELRVGLSAVKKVHRNLQRQLRFAERGRI</sequence>
<proteinExistence type="predicted"/>
<dbReference type="Pfam" id="PF10335">
    <property type="entry name" value="DUF294_C"/>
    <property type="match status" value="1"/>
</dbReference>
<accession>A0ABR8SUB3</accession>